<evidence type="ECO:0000259" key="10">
    <source>
        <dbReference type="PROSITE" id="PS50110"/>
    </source>
</evidence>
<dbReference type="SMART" id="SM00091">
    <property type="entry name" value="PAS"/>
    <property type="match status" value="3"/>
</dbReference>
<dbReference type="InterPro" id="IPR013655">
    <property type="entry name" value="PAS_fold_3"/>
</dbReference>
<dbReference type="Gene3D" id="3.30.450.20">
    <property type="entry name" value="PAS domain"/>
    <property type="match status" value="4"/>
</dbReference>
<sequence>MLVFLLAVALPFLWFEIYSQLEFRQYREREIKDQGVRLLSLIEAEQQRIIEDIRHILVTLTEMGVGRMDAASCLASMAHLRSQYPPFLAVSISNASGVVWCTTEPAVIGLSVADREYRQQAIQTRNFTVSQLIESRTTKRPAIAFALGYGGGSDTASGVAAVLLDIGWLEEFLLRQPIPDYASVFLTDKAGTIVASVPPSGRAMGLPLLDLSAAKSPRQTVEGQGADGRPRIVVRSPADAGSHDLGLMVSLDKARAMRAVDLAALRTLSIFAGLLLLTAAGFFWGLRRFLHVRETAERNALKTAMVLASTVDGVVEFDRDWRFTYLNDKAKALIAQGRELVGQSLWEAFPELVGSPLWDKAQQAMSRRVPSEVEFQGMQTGRWFWMRAFPSADGLAVYLLDITRRRHAEDELRINKERLDLALESAGAGTFEWDLRSGRGLWSAESYRIFGLEAEAQEISTDTWAAIVHPDDLPAASLAHAQLLAERAPEVSLEYRVIHPGGQVRWVMSVGRVCYDEQGMPVRYNGLTIDITERKRMEEALRRTETRLNIALSAADAALWDVDLRTGAITWSDSNFRLFGLDRTSVRPSREAYLAQVHPADRARVEAHIDVIIRDDIPDPGIEYRIRRPEDGVRWILSIGRVERDAAGRATHFSGLNIDVTNRRAMQEALRSAKERAEEANVSKSKFLAAASHDLRQPLQSALLFAGVLHAHVDPKQGRSPLMALERALVTLKDLLDSLLDVSRLDAGVIVPRVQDMPLRLLFDEIAAAYSPVASAKGLEFRVDASCGATSVHSDPLLLGRMLRNLVENAIRYTERGFVRMDCDVTDGSVCIRIHDSGIGISAEHLSRIFEEFHQVGNPERDRSQGLGLGLAIVQRLSRLLGHPVAVRSEPGKGSTFSIEVPRAHSPEGVPEEPQPSVAGNDGSGRLAVLVDDDAIVLAGLRTLFHDWGYEVGVAGSIGQALEIVRAAGRSPDIVVADYRLRNHEVGTDVVREIRGMAGRRIPGIILTGEIGPEAEQAAAALGLVLAAKPVTPRQLQTLVESVLGGDGT</sequence>
<dbReference type="InterPro" id="IPR001610">
    <property type="entry name" value="PAC"/>
</dbReference>
<dbReference type="PROSITE" id="PS50113">
    <property type="entry name" value="PAC"/>
    <property type="match status" value="2"/>
</dbReference>
<evidence type="ECO:0000256" key="4">
    <source>
        <dbReference type="ARBA" id="ARBA00022679"/>
    </source>
</evidence>
<reference evidence="13 14" key="1">
    <citation type="submission" date="2023-07" db="EMBL/GenBank/DDBJ databases">
        <title>Genomic Encyclopedia of Type Strains, Phase IV (KMG-IV): sequencing the most valuable type-strain genomes for metagenomic binning, comparative biology and taxonomic classification.</title>
        <authorList>
            <person name="Goeker M."/>
        </authorList>
    </citation>
    <scope>NUCLEOTIDE SEQUENCE [LARGE SCALE GENOMIC DNA]</scope>
    <source>
        <strain evidence="13 14">DSM 19922</strain>
    </source>
</reference>
<dbReference type="InterPro" id="IPR004358">
    <property type="entry name" value="Sig_transdc_His_kin-like_C"/>
</dbReference>
<protein>
    <recommendedName>
        <fullName evidence="2">histidine kinase</fullName>
        <ecNumber evidence="2">2.7.13.3</ecNumber>
    </recommendedName>
</protein>
<dbReference type="SMART" id="SM00448">
    <property type="entry name" value="REC"/>
    <property type="match status" value="1"/>
</dbReference>
<dbReference type="SMART" id="SM00387">
    <property type="entry name" value="HATPase_c"/>
    <property type="match status" value="1"/>
</dbReference>
<dbReference type="PANTHER" id="PTHR43304">
    <property type="entry name" value="PHYTOCHROME-LIKE PROTEIN CPH1"/>
    <property type="match status" value="1"/>
</dbReference>
<dbReference type="CDD" id="cd18774">
    <property type="entry name" value="PDC2_HK_sensor"/>
    <property type="match status" value="1"/>
</dbReference>
<dbReference type="Pfam" id="PF02518">
    <property type="entry name" value="HATPase_c"/>
    <property type="match status" value="1"/>
</dbReference>
<dbReference type="InterPro" id="IPR000700">
    <property type="entry name" value="PAS-assoc_C"/>
</dbReference>
<dbReference type="CDD" id="cd00082">
    <property type="entry name" value="HisKA"/>
    <property type="match status" value="1"/>
</dbReference>
<feature type="domain" description="PAC" evidence="12">
    <location>
        <begin position="491"/>
        <end position="543"/>
    </location>
</feature>
<dbReference type="InterPro" id="IPR001789">
    <property type="entry name" value="Sig_transdc_resp-reg_receiver"/>
</dbReference>
<dbReference type="Gene3D" id="3.30.565.10">
    <property type="entry name" value="Histidine kinase-like ATPase, C-terminal domain"/>
    <property type="match status" value="1"/>
</dbReference>
<keyword evidence="3 6" id="KW-0597">Phosphoprotein</keyword>
<dbReference type="PRINTS" id="PR00344">
    <property type="entry name" value="BCTRLSENSOR"/>
</dbReference>
<evidence type="ECO:0000313" key="14">
    <source>
        <dbReference type="Proteomes" id="UP001244552"/>
    </source>
</evidence>
<dbReference type="PROSITE" id="PS50109">
    <property type="entry name" value="HIS_KIN"/>
    <property type="match status" value="1"/>
</dbReference>
<dbReference type="InterPro" id="IPR052162">
    <property type="entry name" value="Sensor_kinase/Photoreceptor"/>
</dbReference>
<gene>
    <name evidence="13" type="ORF">QO018_004546</name>
</gene>
<organism evidence="13 14">
    <name type="scientific">Azospirillum picis</name>
    <dbReference type="NCBI Taxonomy" id="488438"/>
    <lineage>
        <taxon>Bacteria</taxon>
        <taxon>Pseudomonadati</taxon>
        <taxon>Pseudomonadota</taxon>
        <taxon>Alphaproteobacteria</taxon>
        <taxon>Rhodospirillales</taxon>
        <taxon>Azospirillaceae</taxon>
        <taxon>Azospirillum</taxon>
    </lineage>
</organism>
<dbReference type="CDD" id="cd00130">
    <property type="entry name" value="PAS"/>
    <property type="match status" value="3"/>
</dbReference>
<dbReference type="NCBIfam" id="TIGR00229">
    <property type="entry name" value="sensory_box"/>
    <property type="match status" value="2"/>
</dbReference>
<dbReference type="Gene3D" id="2.10.70.100">
    <property type="match status" value="2"/>
</dbReference>
<dbReference type="SUPFAM" id="SSF52172">
    <property type="entry name" value="CheY-like"/>
    <property type="match status" value="1"/>
</dbReference>
<feature type="transmembrane region" description="Helical" evidence="8">
    <location>
        <begin position="263"/>
        <end position="286"/>
    </location>
</feature>
<keyword evidence="8" id="KW-0812">Transmembrane</keyword>
<dbReference type="InterPro" id="IPR005467">
    <property type="entry name" value="His_kinase_dom"/>
</dbReference>
<evidence type="ECO:0000259" key="11">
    <source>
        <dbReference type="PROSITE" id="PS50112"/>
    </source>
</evidence>
<feature type="modified residue" description="4-aspartylphosphate" evidence="6">
    <location>
        <position position="978"/>
    </location>
</feature>
<dbReference type="InterPro" id="IPR035965">
    <property type="entry name" value="PAS-like_dom_sf"/>
</dbReference>
<dbReference type="EC" id="2.7.13.3" evidence="2"/>
<dbReference type="SMART" id="SM00086">
    <property type="entry name" value="PAC"/>
    <property type="match status" value="2"/>
</dbReference>
<feature type="domain" description="PAC" evidence="12">
    <location>
        <begin position="620"/>
        <end position="672"/>
    </location>
</feature>
<feature type="domain" description="PAS" evidence="11">
    <location>
        <begin position="544"/>
        <end position="616"/>
    </location>
</feature>
<accession>A0ABU0MQB1</accession>
<dbReference type="InterPro" id="IPR003594">
    <property type="entry name" value="HATPase_dom"/>
</dbReference>
<dbReference type="InterPro" id="IPR036097">
    <property type="entry name" value="HisK_dim/P_sf"/>
</dbReference>
<keyword evidence="4" id="KW-0808">Transferase</keyword>
<feature type="region of interest" description="Disordered" evidence="7">
    <location>
        <begin position="889"/>
        <end position="923"/>
    </location>
</feature>
<dbReference type="InterPro" id="IPR000014">
    <property type="entry name" value="PAS"/>
</dbReference>
<dbReference type="InterPro" id="IPR013656">
    <property type="entry name" value="PAS_4"/>
</dbReference>
<evidence type="ECO:0000256" key="8">
    <source>
        <dbReference type="SAM" id="Phobius"/>
    </source>
</evidence>
<dbReference type="Pfam" id="PF08448">
    <property type="entry name" value="PAS_4"/>
    <property type="match status" value="1"/>
</dbReference>
<feature type="domain" description="Response regulatory" evidence="10">
    <location>
        <begin position="927"/>
        <end position="1044"/>
    </location>
</feature>
<dbReference type="Pfam" id="PF08447">
    <property type="entry name" value="PAS_3"/>
    <property type="match status" value="2"/>
</dbReference>
<dbReference type="CDD" id="cd00156">
    <property type="entry name" value="REC"/>
    <property type="match status" value="1"/>
</dbReference>
<comment type="caution">
    <text evidence="13">The sequence shown here is derived from an EMBL/GenBank/DDBJ whole genome shotgun (WGS) entry which is preliminary data.</text>
</comment>
<evidence type="ECO:0000256" key="5">
    <source>
        <dbReference type="ARBA" id="ARBA00022777"/>
    </source>
</evidence>
<comment type="catalytic activity">
    <reaction evidence="1">
        <text>ATP + protein L-histidine = ADP + protein N-phospho-L-histidine.</text>
        <dbReference type="EC" id="2.7.13.3"/>
    </reaction>
</comment>
<dbReference type="SMART" id="SM00388">
    <property type="entry name" value="HisKA"/>
    <property type="match status" value="1"/>
</dbReference>
<evidence type="ECO:0000256" key="2">
    <source>
        <dbReference type="ARBA" id="ARBA00012438"/>
    </source>
</evidence>
<dbReference type="Proteomes" id="UP001244552">
    <property type="component" value="Unassembled WGS sequence"/>
</dbReference>
<evidence type="ECO:0000313" key="13">
    <source>
        <dbReference type="EMBL" id="MDQ0535662.1"/>
    </source>
</evidence>
<dbReference type="SUPFAM" id="SSF55874">
    <property type="entry name" value="ATPase domain of HSP90 chaperone/DNA topoisomerase II/histidine kinase"/>
    <property type="match status" value="1"/>
</dbReference>
<name>A0ABU0MQB1_9PROT</name>
<dbReference type="SUPFAM" id="SSF55785">
    <property type="entry name" value="PYP-like sensor domain (PAS domain)"/>
    <property type="match status" value="3"/>
</dbReference>
<dbReference type="EMBL" id="JAUSVU010000019">
    <property type="protein sequence ID" value="MDQ0535662.1"/>
    <property type="molecule type" value="Genomic_DNA"/>
</dbReference>
<dbReference type="SUPFAM" id="SSF47384">
    <property type="entry name" value="Homodimeric domain of signal transducing histidine kinase"/>
    <property type="match status" value="1"/>
</dbReference>
<dbReference type="Pfam" id="PF00512">
    <property type="entry name" value="HisKA"/>
    <property type="match status" value="1"/>
</dbReference>
<evidence type="ECO:0000256" key="7">
    <source>
        <dbReference type="SAM" id="MobiDB-lite"/>
    </source>
</evidence>
<dbReference type="InterPro" id="IPR003661">
    <property type="entry name" value="HisK_dim/P_dom"/>
</dbReference>
<keyword evidence="8" id="KW-1133">Transmembrane helix</keyword>
<evidence type="ECO:0000256" key="6">
    <source>
        <dbReference type="PROSITE-ProRule" id="PRU00169"/>
    </source>
</evidence>
<feature type="domain" description="Histidine kinase" evidence="9">
    <location>
        <begin position="690"/>
        <end position="905"/>
    </location>
</feature>
<dbReference type="PANTHER" id="PTHR43304:SF1">
    <property type="entry name" value="PAC DOMAIN-CONTAINING PROTEIN"/>
    <property type="match status" value="1"/>
</dbReference>
<evidence type="ECO:0000259" key="12">
    <source>
        <dbReference type="PROSITE" id="PS50113"/>
    </source>
</evidence>
<dbReference type="InterPro" id="IPR011006">
    <property type="entry name" value="CheY-like_superfamily"/>
</dbReference>
<evidence type="ECO:0000256" key="3">
    <source>
        <dbReference type="ARBA" id="ARBA00022553"/>
    </source>
</evidence>
<dbReference type="Pfam" id="PF00072">
    <property type="entry name" value="Response_reg"/>
    <property type="match status" value="1"/>
</dbReference>
<dbReference type="InterPro" id="IPR036890">
    <property type="entry name" value="HATPase_C_sf"/>
</dbReference>
<proteinExistence type="predicted"/>
<keyword evidence="8" id="KW-0472">Membrane</keyword>
<keyword evidence="14" id="KW-1185">Reference proteome</keyword>
<evidence type="ECO:0000259" key="9">
    <source>
        <dbReference type="PROSITE" id="PS50109"/>
    </source>
</evidence>
<dbReference type="Gene3D" id="3.40.50.2300">
    <property type="match status" value="1"/>
</dbReference>
<dbReference type="Gene3D" id="1.10.287.130">
    <property type="match status" value="1"/>
</dbReference>
<keyword evidence="5" id="KW-0418">Kinase</keyword>
<dbReference type="PROSITE" id="PS50112">
    <property type="entry name" value="PAS"/>
    <property type="match status" value="1"/>
</dbReference>
<dbReference type="CDD" id="cd12914">
    <property type="entry name" value="PDC1_DGC_like"/>
    <property type="match status" value="1"/>
</dbReference>
<dbReference type="PROSITE" id="PS50110">
    <property type="entry name" value="RESPONSE_REGULATORY"/>
    <property type="match status" value="1"/>
</dbReference>
<evidence type="ECO:0000256" key="1">
    <source>
        <dbReference type="ARBA" id="ARBA00000085"/>
    </source>
</evidence>